<dbReference type="PANTHER" id="PTHR28124">
    <property type="entry name" value="DNA REPLICATION REGULATOR SLD2"/>
    <property type="match status" value="1"/>
</dbReference>
<keyword evidence="10" id="KW-1185">Reference proteome</keyword>
<dbReference type="GO" id="GO:0003697">
    <property type="term" value="F:single-stranded DNA binding"/>
    <property type="evidence" value="ECO:0007669"/>
    <property type="project" value="TreeGrafter"/>
</dbReference>
<dbReference type="GO" id="GO:1902977">
    <property type="term" value="P:mitotic DNA replication preinitiation complex assembly"/>
    <property type="evidence" value="ECO:0007669"/>
    <property type="project" value="TreeGrafter"/>
</dbReference>
<comment type="subcellular location">
    <subcellularLocation>
        <location evidence="1 7">Nucleus</location>
    </subcellularLocation>
</comment>
<feature type="compositionally biased region" description="Basic and acidic residues" evidence="8">
    <location>
        <begin position="111"/>
        <end position="122"/>
    </location>
</feature>
<evidence type="ECO:0000313" key="10">
    <source>
        <dbReference type="Proteomes" id="UP000748756"/>
    </source>
</evidence>
<feature type="region of interest" description="Disordered" evidence="8">
    <location>
        <begin position="193"/>
        <end position="225"/>
    </location>
</feature>
<organism evidence="9 10">
    <name type="scientific">Linnemannia schmuckeri</name>
    <dbReference type="NCBI Taxonomy" id="64567"/>
    <lineage>
        <taxon>Eukaryota</taxon>
        <taxon>Fungi</taxon>
        <taxon>Fungi incertae sedis</taxon>
        <taxon>Mucoromycota</taxon>
        <taxon>Mortierellomycotina</taxon>
        <taxon>Mortierellomycetes</taxon>
        <taxon>Mortierellales</taxon>
        <taxon>Mortierellaceae</taxon>
        <taxon>Linnemannia</taxon>
    </lineage>
</organism>
<evidence type="ECO:0000256" key="2">
    <source>
        <dbReference type="ARBA" id="ARBA00007276"/>
    </source>
</evidence>
<dbReference type="GO" id="GO:0006270">
    <property type="term" value="P:DNA replication initiation"/>
    <property type="evidence" value="ECO:0007669"/>
    <property type="project" value="UniProtKB-UniRule"/>
</dbReference>
<evidence type="ECO:0000313" key="9">
    <source>
        <dbReference type="EMBL" id="KAF9138406.1"/>
    </source>
</evidence>
<reference evidence="9" key="1">
    <citation type="journal article" date="2020" name="Fungal Divers.">
        <title>Resolving the Mortierellaceae phylogeny through synthesis of multi-gene phylogenetics and phylogenomics.</title>
        <authorList>
            <person name="Vandepol N."/>
            <person name="Liber J."/>
            <person name="Desiro A."/>
            <person name="Na H."/>
            <person name="Kennedy M."/>
            <person name="Barry K."/>
            <person name="Grigoriev I.V."/>
            <person name="Miller A.N."/>
            <person name="O'Donnell K."/>
            <person name="Stajich J.E."/>
            <person name="Bonito G."/>
        </authorList>
    </citation>
    <scope>NUCLEOTIDE SEQUENCE</scope>
    <source>
        <strain evidence="9">NRRL 6426</strain>
    </source>
</reference>
<dbReference type="EMBL" id="JAAAUQ010001474">
    <property type="protein sequence ID" value="KAF9138406.1"/>
    <property type="molecule type" value="Genomic_DNA"/>
</dbReference>
<evidence type="ECO:0000256" key="7">
    <source>
        <dbReference type="RuleBase" id="RU367067"/>
    </source>
</evidence>
<feature type="compositionally biased region" description="Polar residues" evidence="8">
    <location>
        <begin position="199"/>
        <end position="225"/>
    </location>
</feature>
<feature type="non-terminal residue" evidence="9">
    <location>
        <position position="225"/>
    </location>
</feature>
<feature type="compositionally biased region" description="Basic and acidic residues" evidence="8">
    <location>
        <begin position="132"/>
        <end position="143"/>
    </location>
</feature>
<protein>
    <recommendedName>
        <fullName evidence="3 7">DNA replication regulator SLD2</fullName>
    </recommendedName>
</protein>
<feature type="compositionally biased region" description="Low complexity" evidence="8">
    <location>
        <begin position="31"/>
        <end position="45"/>
    </location>
</feature>
<evidence type="ECO:0000256" key="4">
    <source>
        <dbReference type="ARBA" id="ARBA00022705"/>
    </source>
</evidence>
<keyword evidence="5 7" id="KW-0539">Nucleus</keyword>
<dbReference type="PANTHER" id="PTHR28124:SF1">
    <property type="entry name" value="DNA REPLICATION REGULATOR SLD2"/>
    <property type="match status" value="1"/>
</dbReference>
<proteinExistence type="inferred from homology"/>
<feature type="region of interest" description="Disordered" evidence="8">
    <location>
        <begin position="1"/>
        <end position="143"/>
    </location>
</feature>
<evidence type="ECO:0000256" key="6">
    <source>
        <dbReference type="ARBA" id="ARBA00023306"/>
    </source>
</evidence>
<dbReference type="Proteomes" id="UP000748756">
    <property type="component" value="Unassembled WGS sequence"/>
</dbReference>
<keyword evidence="6 7" id="KW-0131">Cell cycle</keyword>
<dbReference type="InterPro" id="IPR040203">
    <property type="entry name" value="Sld2"/>
</dbReference>
<comment type="caution">
    <text evidence="9">The sequence shown here is derived from an EMBL/GenBank/DDBJ whole genome shotgun (WGS) entry which is preliminary data.</text>
</comment>
<comment type="function">
    <text evidence="7">Has a role in the initiation of DNA replication. Required at S-phase checkpoint.</text>
</comment>
<feature type="compositionally biased region" description="Polar residues" evidence="8">
    <location>
        <begin position="84"/>
        <end position="93"/>
    </location>
</feature>
<dbReference type="Pfam" id="PF11719">
    <property type="entry name" value="Drc1-Sld2"/>
    <property type="match status" value="1"/>
</dbReference>
<evidence type="ECO:0000256" key="3">
    <source>
        <dbReference type="ARBA" id="ARBA00018363"/>
    </source>
</evidence>
<dbReference type="GO" id="GO:0031261">
    <property type="term" value="C:DNA replication preinitiation complex"/>
    <property type="evidence" value="ECO:0007669"/>
    <property type="project" value="TreeGrafter"/>
</dbReference>
<evidence type="ECO:0000256" key="8">
    <source>
        <dbReference type="SAM" id="MobiDB-lite"/>
    </source>
</evidence>
<gene>
    <name evidence="9" type="ORF">BG015_002395</name>
</gene>
<dbReference type="InterPro" id="IPR021110">
    <property type="entry name" value="DNA_rep_checkpnt_protein"/>
</dbReference>
<dbReference type="GO" id="GO:0000727">
    <property type="term" value="P:double-strand break repair via break-induced replication"/>
    <property type="evidence" value="ECO:0007669"/>
    <property type="project" value="TreeGrafter"/>
</dbReference>
<dbReference type="AlphaFoldDB" id="A0A9P5RNL9"/>
<dbReference type="Gene3D" id="1.10.10.1460">
    <property type="match status" value="1"/>
</dbReference>
<dbReference type="OrthoDB" id="10261556at2759"/>
<dbReference type="GO" id="GO:0003688">
    <property type="term" value="F:DNA replication origin binding"/>
    <property type="evidence" value="ECO:0007669"/>
    <property type="project" value="TreeGrafter"/>
</dbReference>
<accession>A0A9P5RNL9</accession>
<evidence type="ECO:0000256" key="5">
    <source>
        <dbReference type="ARBA" id="ARBA00023242"/>
    </source>
</evidence>
<name>A0A9P5RNL9_9FUNG</name>
<sequence>MSANGFEENPFLEDDNPFLSGPSKPAPSKPLTSRARSSASTAALANEENPFASKPNTSKRHANVSEHQEPTALGSAHYADHGSEQATASTSQLKHAFAPATSSLLSPGSLRDTDARQSRKAEQSSNKSRSLKSTDVDYRNVGPDDLKIARRELKAWEANFKAAHQRDATQDDIAQDATMVKKYRAYSKLKKALAARASQEQNKATASSESKGKETATTSSHSRNK</sequence>
<keyword evidence="4 7" id="KW-0235">DNA replication</keyword>
<comment type="similarity">
    <text evidence="2 7">Belongs to the SLD2 family.</text>
</comment>
<evidence type="ECO:0000256" key="1">
    <source>
        <dbReference type="ARBA" id="ARBA00004123"/>
    </source>
</evidence>